<gene>
    <name evidence="1" type="ORF">NEZAVI_LOCUS4838</name>
</gene>
<dbReference type="Proteomes" id="UP001152798">
    <property type="component" value="Chromosome 2"/>
</dbReference>
<organism evidence="1 2">
    <name type="scientific">Nezara viridula</name>
    <name type="common">Southern green stink bug</name>
    <name type="synonym">Cimex viridulus</name>
    <dbReference type="NCBI Taxonomy" id="85310"/>
    <lineage>
        <taxon>Eukaryota</taxon>
        <taxon>Metazoa</taxon>
        <taxon>Ecdysozoa</taxon>
        <taxon>Arthropoda</taxon>
        <taxon>Hexapoda</taxon>
        <taxon>Insecta</taxon>
        <taxon>Pterygota</taxon>
        <taxon>Neoptera</taxon>
        <taxon>Paraneoptera</taxon>
        <taxon>Hemiptera</taxon>
        <taxon>Heteroptera</taxon>
        <taxon>Panheteroptera</taxon>
        <taxon>Pentatomomorpha</taxon>
        <taxon>Pentatomoidea</taxon>
        <taxon>Pentatomidae</taxon>
        <taxon>Pentatominae</taxon>
        <taxon>Nezara</taxon>
    </lineage>
</organism>
<sequence length="89" mass="9894">MLSVYTNGSKEVQEVIGRVEEVITLSHRIPLRLTRPGQLNSGCKRTFQSSSLPRIGPQESLRLTRQESQVTGLSVFVRIGEDAMPQTTP</sequence>
<evidence type="ECO:0000313" key="2">
    <source>
        <dbReference type="Proteomes" id="UP001152798"/>
    </source>
</evidence>
<dbReference type="AlphaFoldDB" id="A0A9P0E8S6"/>
<reference evidence="1" key="1">
    <citation type="submission" date="2022-01" db="EMBL/GenBank/DDBJ databases">
        <authorList>
            <person name="King R."/>
        </authorList>
    </citation>
    <scope>NUCLEOTIDE SEQUENCE</scope>
</reference>
<accession>A0A9P0E8S6</accession>
<protein>
    <submittedName>
        <fullName evidence="1">Uncharacterized protein</fullName>
    </submittedName>
</protein>
<name>A0A9P0E8S6_NEZVI</name>
<proteinExistence type="predicted"/>
<dbReference type="EMBL" id="OV725078">
    <property type="protein sequence ID" value="CAH1394312.1"/>
    <property type="molecule type" value="Genomic_DNA"/>
</dbReference>
<keyword evidence="2" id="KW-1185">Reference proteome</keyword>
<evidence type="ECO:0000313" key="1">
    <source>
        <dbReference type="EMBL" id="CAH1394312.1"/>
    </source>
</evidence>